<dbReference type="InterPro" id="IPR007248">
    <property type="entry name" value="Mpv17_PMP22"/>
</dbReference>
<keyword evidence="4" id="KW-1133">Transmembrane helix</keyword>
<protein>
    <submittedName>
        <fullName evidence="7">Uncharacterized protein</fullName>
    </submittedName>
</protein>
<comment type="subcellular location">
    <subcellularLocation>
        <location evidence="1">Membrane</location>
        <topology evidence="1">Multi-pass membrane protein</topology>
    </subcellularLocation>
</comment>
<keyword evidence="3" id="KW-0812">Transmembrane</keyword>
<keyword evidence="8" id="KW-1185">Reference proteome</keyword>
<dbReference type="GO" id="GO:0016020">
    <property type="term" value="C:membrane"/>
    <property type="evidence" value="ECO:0007669"/>
    <property type="project" value="UniProtKB-SubCell"/>
</dbReference>
<evidence type="ECO:0000256" key="6">
    <source>
        <dbReference type="RuleBase" id="RU363053"/>
    </source>
</evidence>
<reference evidence="7 8" key="1">
    <citation type="submission" date="2019-04" db="EMBL/GenBank/DDBJ databases">
        <title>Friends and foes A comparative genomics study of 23 Aspergillus species from section Flavi.</title>
        <authorList>
            <consortium name="DOE Joint Genome Institute"/>
            <person name="Kjaerbolling I."/>
            <person name="Vesth T."/>
            <person name="Frisvad J.C."/>
            <person name="Nybo J.L."/>
            <person name="Theobald S."/>
            <person name="Kildgaard S."/>
            <person name="Isbrandt T."/>
            <person name="Kuo A."/>
            <person name="Sato A."/>
            <person name="Lyhne E.K."/>
            <person name="Kogle M.E."/>
            <person name="Wiebenga A."/>
            <person name="Kun R.S."/>
            <person name="Lubbers R.J."/>
            <person name="Makela M.R."/>
            <person name="Barry K."/>
            <person name="Chovatia M."/>
            <person name="Clum A."/>
            <person name="Daum C."/>
            <person name="Haridas S."/>
            <person name="He G."/>
            <person name="LaButti K."/>
            <person name="Lipzen A."/>
            <person name="Mondo S."/>
            <person name="Riley R."/>
            <person name="Salamov A."/>
            <person name="Simmons B.A."/>
            <person name="Magnuson J.K."/>
            <person name="Henrissat B."/>
            <person name="Mortensen U.H."/>
            <person name="Larsen T.O."/>
            <person name="Devries R.P."/>
            <person name="Grigoriev I.V."/>
            <person name="Machida M."/>
            <person name="Baker S.E."/>
            <person name="Andersen M.R."/>
        </authorList>
    </citation>
    <scope>NUCLEOTIDE SEQUENCE [LARGE SCALE GENOMIC DNA]</scope>
    <source>
        <strain evidence="7 8">CBS 117626</strain>
    </source>
</reference>
<evidence type="ECO:0000313" key="7">
    <source>
        <dbReference type="EMBL" id="KAE8164755.1"/>
    </source>
</evidence>
<evidence type="ECO:0000256" key="5">
    <source>
        <dbReference type="ARBA" id="ARBA00023136"/>
    </source>
</evidence>
<accession>A0A5N6V1E6</accession>
<dbReference type="OrthoDB" id="842664at2759"/>
<keyword evidence="5" id="KW-0472">Membrane</keyword>
<evidence type="ECO:0000256" key="4">
    <source>
        <dbReference type="ARBA" id="ARBA00022989"/>
    </source>
</evidence>
<dbReference type="EMBL" id="ML738605">
    <property type="protein sequence ID" value="KAE8164755.1"/>
    <property type="molecule type" value="Genomic_DNA"/>
</dbReference>
<evidence type="ECO:0000256" key="3">
    <source>
        <dbReference type="ARBA" id="ARBA00022692"/>
    </source>
</evidence>
<evidence type="ECO:0000256" key="1">
    <source>
        <dbReference type="ARBA" id="ARBA00004141"/>
    </source>
</evidence>
<name>A0A5N6V1E6_ASPTM</name>
<proteinExistence type="inferred from homology"/>
<evidence type="ECO:0000313" key="8">
    <source>
        <dbReference type="Proteomes" id="UP000326950"/>
    </source>
</evidence>
<sequence>MRAVQFLRPCWHSGSHTQARQCRHVQLADYGHQRHQSPVYLHCTQTATFGTRQKPSDPNPNGKSRPKRAWEPALALLDWYSHSQSRRPYLTQLCLTPIIYFIGDFSAQMIGDDDFDPRRSLRSIVVGLVIAIPSREWFLFLGRRFNYSHSPTLSLCAKVAANQLFYTPLFNVYFFAFHGILSGDGLMGAIERVKNTVPTSIPRSFLYWPLVTAFNFTYVQPQSRSVATSIFAVFWQSYLSWLNRSAEKGPEKRICKPISSDESTVENLDRRLLMFDDN</sequence>
<organism evidence="7 8">
    <name type="scientific">Aspergillus tamarii</name>
    <dbReference type="NCBI Taxonomy" id="41984"/>
    <lineage>
        <taxon>Eukaryota</taxon>
        <taxon>Fungi</taxon>
        <taxon>Dikarya</taxon>
        <taxon>Ascomycota</taxon>
        <taxon>Pezizomycotina</taxon>
        <taxon>Eurotiomycetes</taxon>
        <taxon>Eurotiomycetidae</taxon>
        <taxon>Eurotiales</taxon>
        <taxon>Aspergillaceae</taxon>
        <taxon>Aspergillus</taxon>
        <taxon>Aspergillus subgen. Circumdati</taxon>
    </lineage>
</organism>
<evidence type="ECO:0000256" key="2">
    <source>
        <dbReference type="ARBA" id="ARBA00006824"/>
    </source>
</evidence>
<dbReference type="AlphaFoldDB" id="A0A5N6V1E6"/>
<dbReference type="Proteomes" id="UP000326950">
    <property type="component" value="Unassembled WGS sequence"/>
</dbReference>
<dbReference type="PANTHER" id="PTHR11266">
    <property type="entry name" value="PEROXISOMAL MEMBRANE PROTEIN 2, PXMP2 MPV17"/>
    <property type="match status" value="1"/>
</dbReference>
<dbReference type="PANTHER" id="PTHR11266:SF113">
    <property type="entry name" value="MEMBRANE PROTEIN, MPV17_PMP22 FAMILY, PUTATIVE (AFU_ORTHOLOGUE AFUA_1G13840)-RELATED"/>
    <property type="match status" value="1"/>
</dbReference>
<comment type="similarity">
    <text evidence="2 6">Belongs to the peroxisomal membrane protein PXMP2/4 family.</text>
</comment>
<dbReference type="GO" id="GO:0005739">
    <property type="term" value="C:mitochondrion"/>
    <property type="evidence" value="ECO:0007669"/>
    <property type="project" value="TreeGrafter"/>
</dbReference>
<gene>
    <name evidence="7" type="ORF">BDV40DRAFT_298076</name>
</gene>
<dbReference type="Pfam" id="PF04117">
    <property type="entry name" value="Mpv17_PMP22"/>
    <property type="match status" value="1"/>
</dbReference>